<protein>
    <recommendedName>
        <fullName evidence="7">Major facilitator superfamily (MFS) profile domain-containing protein</fullName>
    </recommendedName>
</protein>
<dbReference type="PANTHER" id="PTHR24002:SF3">
    <property type="entry name" value="SOLUTE CARRIER FAMILY 22 MEMBER 18"/>
    <property type="match status" value="1"/>
</dbReference>
<dbReference type="PANTHER" id="PTHR24002">
    <property type="entry name" value="SOLUTE CARRIER FAMILY 22 MEMBER 18"/>
    <property type="match status" value="1"/>
</dbReference>
<evidence type="ECO:0000256" key="3">
    <source>
        <dbReference type="ARBA" id="ARBA00022989"/>
    </source>
</evidence>
<dbReference type="EMBL" id="HBIV01008047">
    <property type="protein sequence ID" value="CAE0653159.1"/>
    <property type="molecule type" value="Transcribed_RNA"/>
</dbReference>
<evidence type="ECO:0000256" key="4">
    <source>
        <dbReference type="ARBA" id="ARBA00023136"/>
    </source>
</evidence>
<dbReference type="AlphaFoldDB" id="A0A7S3YJ39"/>
<dbReference type="Pfam" id="PF07690">
    <property type="entry name" value="MFS_1"/>
    <property type="match status" value="1"/>
</dbReference>
<dbReference type="InterPro" id="IPR001958">
    <property type="entry name" value="Tet-R_TetA/multi-R_MdtG-like"/>
</dbReference>
<feature type="transmembrane region" description="Helical" evidence="5">
    <location>
        <begin position="516"/>
        <end position="538"/>
    </location>
</feature>
<keyword evidence="3 5" id="KW-1133">Transmembrane helix</keyword>
<feature type="transmembrane region" description="Helical" evidence="5">
    <location>
        <begin position="102"/>
        <end position="126"/>
    </location>
</feature>
<feature type="transmembrane region" description="Helical" evidence="5">
    <location>
        <begin position="298"/>
        <end position="317"/>
    </location>
</feature>
<organism evidence="6">
    <name type="scientific">Lotharella globosa</name>
    <dbReference type="NCBI Taxonomy" id="91324"/>
    <lineage>
        <taxon>Eukaryota</taxon>
        <taxon>Sar</taxon>
        <taxon>Rhizaria</taxon>
        <taxon>Cercozoa</taxon>
        <taxon>Chlorarachniophyceae</taxon>
        <taxon>Lotharella</taxon>
    </lineage>
</organism>
<dbReference type="GO" id="GO:0016020">
    <property type="term" value="C:membrane"/>
    <property type="evidence" value="ECO:0007669"/>
    <property type="project" value="UniProtKB-SubCell"/>
</dbReference>
<evidence type="ECO:0008006" key="7">
    <source>
        <dbReference type="Google" id="ProtNLM"/>
    </source>
</evidence>
<sequence>MRSEWKSEDDVRRFEADAEIERRPSTDWIFVSHQFTDTIFTSYSNTHGEEEKDFGTCCCYSKEEKFHFQQEQSDNGNYSPKIRPNGLCDRIRTWFGGREGHLAATLTVHVSLVIYAFCYQISHVLLPYIAEHCGMETVEYGALIAIFCTVQLVGGVLYGRAGDVFGSKTMLVVAHLAGVISYSMMSFASTKTVLFASEIPGLLQHGMQGSNMLIANMSNDRDRIKALGRLGFSYGLGATVGPLVVAQMHRVVECINRALTPLSKLICGRGFEIWSGEAAMLWFCNNPSLKATMPICTLGRMCVASTTLMITLVMIVVPSKNRQGQERAEEKKLLKKQGTAKKLRNVFSLTELLRLQRYKYVRRLLLAKFGILFPSALFMAMFAQFCVAEFHFTPERTGRLLSYVPFVRMVGQGLLVNPLVRHFPEAFVIRMSCFVVAFSMVLVGNATTELDLYLTLLPLNLGGAIAIVVISGLLTRAVPKADTGGVLGLDHAVLSFANIIAPLVSSHLYDRYGFVFLGYVGAVIAGITWLGTCALSIGDSTPCLTQLRWRVESSLRWAMKPAPGTDGNK</sequence>
<feature type="transmembrane region" description="Helical" evidence="5">
    <location>
        <begin position="138"/>
        <end position="158"/>
    </location>
</feature>
<accession>A0A7S3YJ39</accession>
<dbReference type="GO" id="GO:0005635">
    <property type="term" value="C:nuclear envelope"/>
    <property type="evidence" value="ECO:0007669"/>
    <property type="project" value="TreeGrafter"/>
</dbReference>
<proteinExistence type="predicted"/>
<feature type="transmembrane region" description="Helical" evidence="5">
    <location>
        <begin position="452"/>
        <end position="474"/>
    </location>
</feature>
<dbReference type="GO" id="GO:0022857">
    <property type="term" value="F:transmembrane transporter activity"/>
    <property type="evidence" value="ECO:0007669"/>
    <property type="project" value="InterPro"/>
</dbReference>
<dbReference type="PRINTS" id="PR01035">
    <property type="entry name" value="TCRTETA"/>
</dbReference>
<keyword evidence="2 5" id="KW-0812">Transmembrane</keyword>
<feature type="transmembrane region" description="Helical" evidence="5">
    <location>
        <begin position="170"/>
        <end position="188"/>
    </location>
</feature>
<evidence type="ECO:0000256" key="2">
    <source>
        <dbReference type="ARBA" id="ARBA00022692"/>
    </source>
</evidence>
<name>A0A7S3YJ39_9EUKA</name>
<gene>
    <name evidence="6" type="ORF">LGLO00237_LOCUS6022</name>
</gene>
<comment type="subcellular location">
    <subcellularLocation>
        <location evidence="1">Membrane</location>
        <topology evidence="1">Multi-pass membrane protein</topology>
    </subcellularLocation>
</comment>
<feature type="transmembrane region" description="Helical" evidence="5">
    <location>
        <begin position="364"/>
        <end position="385"/>
    </location>
</feature>
<dbReference type="InterPro" id="IPR011701">
    <property type="entry name" value="MFS"/>
</dbReference>
<keyword evidence="4 5" id="KW-0472">Membrane</keyword>
<evidence type="ECO:0000256" key="5">
    <source>
        <dbReference type="SAM" id="Phobius"/>
    </source>
</evidence>
<dbReference type="Gene3D" id="1.20.1250.20">
    <property type="entry name" value="MFS general substrate transporter like domains"/>
    <property type="match status" value="1"/>
</dbReference>
<evidence type="ECO:0000313" key="6">
    <source>
        <dbReference type="EMBL" id="CAE0653159.1"/>
    </source>
</evidence>
<dbReference type="InterPro" id="IPR036259">
    <property type="entry name" value="MFS_trans_sf"/>
</dbReference>
<reference evidence="6" key="1">
    <citation type="submission" date="2021-01" db="EMBL/GenBank/DDBJ databases">
        <authorList>
            <person name="Corre E."/>
            <person name="Pelletier E."/>
            <person name="Niang G."/>
            <person name="Scheremetjew M."/>
            <person name="Finn R."/>
            <person name="Kale V."/>
            <person name="Holt S."/>
            <person name="Cochrane G."/>
            <person name="Meng A."/>
            <person name="Brown T."/>
            <person name="Cohen L."/>
        </authorList>
    </citation>
    <scope>NUCLEOTIDE SEQUENCE</scope>
    <source>
        <strain evidence="6">CCCM811</strain>
    </source>
</reference>
<dbReference type="SUPFAM" id="SSF103473">
    <property type="entry name" value="MFS general substrate transporter"/>
    <property type="match status" value="1"/>
</dbReference>
<feature type="transmembrane region" description="Helical" evidence="5">
    <location>
        <begin position="486"/>
        <end position="504"/>
    </location>
</feature>
<feature type="transmembrane region" description="Helical" evidence="5">
    <location>
        <begin position="427"/>
        <end position="446"/>
    </location>
</feature>
<evidence type="ECO:0000256" key="1">
    <source>
        <dbReference type="ARBA" id="ARBA00004141"/>
    </source>
</evidence>